<evidence type="ECO:0000313" key="3">
    <source>
        <dbReference type="EMBL" id="KAF2594086.1"/>
    </source>
</evidence>
<dbReference type="InterPro" id="IPR051358">
    <property type="entry name" value="TF_AMS/ICE1/BHLH6-like"/>
</dbReference>
<name>A0A8S9KL78_BRACR</name>
<dbReference type="AlphaFoldDB" id="A0A8S9KL78"/>
<evidence type="ECO:0000256" key="1">
    <source>
        <dbReference type="ARBA" id="ARBA00004123"/>
    </source>
</evidence>
<organism evidence="3">
    <name type="scientific">Brassica cretica</name>
    <name type="common">Mustard</name>
    <dbReference type="NCBI Taxonomy" id="69181"/>
    <lineage>
        <taxon>Eukaryota</taxon>
        <taxon>Viridiplantae</taxon>
        <taxon>Streptophyta</taxon>
        <taxon>Embryophyta</taxon>
        <taxon>Tracheophyta</taxon>
        <taxon>Spermatophyta</taxon>
        <taxon>Magnoliopsida</taxon>
        <taxon>eudicotyledons</taxon>
        <taxon>Gunneridae</taxon>
        <taxon>Pentapetalae</taxon>
        <taxon>rosids</taxon>
        <taxon>malvids</taxon>
        <taxon>Brassicales</taxon>
        <taxon>Brassicaceae</taxon>
        <taxon>Brassiceae</taxon>
        <taxon>Brassica</taxon>
    </lineage>
</organism>
<keyword evidence="2" id="KW-0539">Nucleus</keyword>
<sequence length="214" mass="23996">MNGNVRHELCSSSLALRLLATQITTSVMSSVTSCCGASGDGFANRRLTDLGFGPLRYFLSYFQKIKRDLQTWAAMASTKVQWIMIQLIVDVRLRAGRTVKIRVICCHRPLCSRVPGVLFVLMDSYVDLEYKKYRGKNSSIFRGFGCHLQIDRSSILGDAIYYLNELLQRINDRHNELESTPLGSLPQASTSFHPLAPTPDTLSCRVKKDLCPSS</sequence>
<dbReference type="GO" id="GO:0005634">
    <property type="term" value="C:nucleus"/>
    <property type="evidence" value="ECO:0007669"/>
    <property type="project" value="UniProtKB-SubCell"/>
</dbReference>
<proteinExistence type="predicted"/>
<reference evidence="3" key="1">
    <citation type="submission" date="2019-12" db="EMBL/GenBank/DDBJ databases">
        <title>Genome sequencing and annotation of Brassica cretica.</title>
        <authorList>
            <person name="Studholme D.J."/>
            <person name="Sarris P.F."/>
        </authorList>
    </citation>
    <scope>NUCLEOTIDE SEQUENCE</scope>
    <source>
        <strain evidence="3">PFS-102/07</strain>
        <tissue evidence="3">Leaf</tissue>
    </source>
</reference>
<gene>
    <name evidence="3" type="ORF">F2Q70_00044795</name>
</gene>
<accession>A0A8S9KL78</accession>
<comment type="subcellular location">
    <subcellularLocation>
        <location evidence="1">Nucleus</location>
    </subcellularLocation>
</comment>
<dbReference type="EMBL" id="QGKY02000164">
    <property type="protein sequence ID" value="KAF2594086.1"/>
    <property type="molecule type" value="Genomic_DNA"/>
</dbReference>
<dbReference type="GO" id="GO:0043565">
    <property type="term" value="F:sequence-specific DNA binding"/>
    <property type="evidence" value="ECO:0007669"/>
    <property type="project" value="TreeGrafter"/>
</dbReference>
<protein>
    <submittedName>
        <fullName evidence="3">Uncharacterized protein</fullName>
    </submittedName>
</protein>
<dbReference type="PANTHER" id="PTHR31945">
    <property type="entry name" value="TRANSCRIPTION FACTOR SCREAM2-RELATED"/>
    <property type="match status" value="1"/>
</dbReference>
<comment type="caution">
    <text evidence="3">The sequence shown here is derived from an EMBL/GenBank/DDBJ whole genome shotgun (WGS) entry which is preliminary data.</text>
</comment>
<dbReference type="PANTHER" id="PTHR31945:SF129">
    <property type="entry name" value="TRANSCRIPTION FACTOR SCREAM2"/>
    <property type="match status" value="1"/>
</dbReference>
<evidence type="ECO:0000256" key="2">
    <source>
        <dbReference type="ARBA" id="ARBA00023242"/>
    </source>
</evidence>
<dbReference type="GO" id="GO:0003700">
    <property type="term" value="F:DNA-binding transcription factor activity"/>
    <property type="evidence" value="ECO:0007669"/>
    <property type="project" value="TreeGrafter"/>
</dbReference>
<dbReference type="PROSITE" id="PS51257">
    <property type="entry name" value="PROKAR_LIPOPROTEIN"/>
    <property type="match status" value="1"/>
</dbReference>